<dbReference type="Proteomes" id="UP000231637">
    <property type="component" value="Chromosome"/>
</dbReference>
<dbReference type="KEGG" id="mfn:Ga0123462_0820"/>
<evidence type="ECO:0000313" key="4">
    <source>
        <dbReference type="Proteomes" id="UP000231637"/>
    </source>
</evidence>
<keyword evidence="1" id="KW-0812">Transmembrane</keyword>
<dbReference type="InterPro" id="IPR023298">
    <property type="entry name" value="ATPase_P-typ_TM_dom_sf"/>
</dbReference>
<dbReference type="OrthoDB" id="5431179at2"/>
<keyword evidence="4" id="KW-1185">Reference proteome</keyword>
<dbReference type="SUPFAM" id="SSF81665">
    <property type="entry name" value="Calcium ATPase, transmembrane domain M"/>
    <property type="match status" value="1"/>
</dbReference>
<dbReference type="EC" id="3.6.3.8" evidence="3"/>
<gene>
    <name evidence="3" type="ORF">Ga0123462_0820</name>
</gene>
<organism evidence="3 4">
    <name type="scientific">Mariprofundus ferrinatatus</name>
    <dbReference type="NCBI Taxonomy" id="1921087"/>
    <lineage>
        <taxon>Bacteria</taxon>
        <taxon>Pseudomonadati</taxon>
        <taxon>Pseudomonadota</taxon>
        <taxon>Candidatius Mariprofundia</taxon>
        <taxon>Mariprofundales</taxon>
        <taxon>Mariprofundaceae</taxon>
        <taxon>Mariprofundus</taxon>
    </lineage>
</organism>
<dbReference type="GO" id="GO:0016787">
    <property type="term" value="F:hydrolase activity"/>
    <property type="evidence" value="ECO:0007669"/>
    <property type="project" value="UniProtKB-KW"/>
</dbReference>
<evidence type="ECO:0000259" key="2">
    <source>
        <dbReference type="Pfam" id="PF00689"/>
    </source>
</evidence>
<dbReference type="EMBL" id="CP018800">
    <property type="protein sequence ID" value="ATX81690.1"/>
    <property type="molecule type" value="Genomic_DNA"/>
</dbReference>
<dbReference type="RefSeq" id="WP_100265121.1">
    <property type="nucleotide sequence ID" value="NZ_CP018800.1"/>
</dbReference>
<name>A0A2K8L2X7_9PROT</name>
<feature type="transmembrane region" description="Helical" evidence="1">
    <location>
        <begin position="20"/>
        <end position="50"/>
    </location>
</feature>
<sequence length="97" mass="11119">MLLEQVQFLLRITRTRDIVLRYFVFNGFDGALPMLGAVLLTLFQIAVIYLPALNTLFHSQPLPVFKLAVCLILSSLLLVVVEIEKWLVRRGLIYRSS</sequence>
<feature type="domain" description="Cation-transporting P-type ATPase C-terminal" evidence="2">
    <location>
        <begin position="30"/>
        <end position="87"/>
    </location>
</feature>
<protein>
    <submittedName>
        <fullName evidence="3">Ca2+-transporting ATPase</fullName>
        <ecNumber evidence="3">3.6.3.8</ecNumber>
    </submittedName>
</protein>
<keyword evidence="3" id="KW-0378">Hydrolase</keyword>
<evidence type="ECO:0000313" key="3">
    <source>
        <dbReference type="EMBL" id="ATX81690.1"/>
    </source>
</evidence>
<keyword evidence="1" id="KW-1133">Transmembrane helix</keyword>
<feature type="transmembrane region" description="Helical" evidence="1">
    <location>
        <begin position="62"/>
        <end position="81"/>
    </location>
</feature>
<evidence type="ECO:0000256" key="1">
    <source>
        <dbReference type="SAM" id="Phobius"/>
    </source>
</evidence>
<reference evidence="3 4" key="1">
    <citation type="submission" date="2016-12" db="EMBL/GenBank/DDBJ databases">
        <title>Isolation and genomic insights into novel planktonic Zetaproteobacteria from stratified waters of the Chesapeake Bay.</title>
        <authorList>
            <person name="McAllister S.M."/>
            <person name="Kato S."/>
            <person name="Chan C.S."/>
            <person name="Chiu B.K."/>
            <person name="Field E.K."/>
        </authorList>
    </citation>
    <scope>NUCLEOTIDE SEQUENCE [LARGE SCALE GENOMIC DNA]</scope>
    <source>
        <strain evidence="3 4">CP-8</strain>
    </source>
</reference>
<proteinExistence type="predicted"/>
<accession>A0A2K8L2X7</accession>
<dbReference type="AlphaFoldDB" id="A0A2K8L2X7"/>
<dbReference type="Gene3D" id="1.20.1110.10">
    <property type="entry name" value="Calcium-transporting ATPase, transmembrane domain"/>
    <property type="match status" value="1"/>
</dbReference>
<dbReference type="InterPro" id="IPR006068">
    <property type="entry name" value="ATPase_P-typ_cation-transptr_C"/>
</dbReference>
<keyword evidence="1" id="KW-0472">Membrane</keyword>
<dbReference type="Pfam" id="PF00689">
    <property type="entry name" value="Cation_ATPase_C"/>
    <property type="match status" value="1"/>
</dbReference>